<comment type="subunit">
    <text evidence="7">Homooctamer. Forms a hollow cylinder assembled from two ring-shaped tetramers.</text>
</comment>
<evidence type="ECO:0000256" key="6">
    <source>
        <dbReference type="ARBA" id="ARBA00055579"/>
    </source>
</evidence>
<comment type="similarity">
    <text evidence="3 8">Belongs to the DHNA family.</text>
</comment>
<evidence type="ECO:0000256" key="5">
    <source>
        <dbReference type="ARBA" id="ARBA00023239"/>
    </source>
</evidence>
<evidence type="ECO:0000256" key="9">
    <source>
        <dbReference type="SAM" id="MobiDB-lite"/>
    </source>
</evidence>
<gene>
    <name evidence="11" type="ORF">BRARA_E02906</name>
</gene>
<dbReference type="CDD" id="cd00534">
    <property type="entry name" value="DHNA_DHNTPE"/>
    <property type="match status" value="1"/>
</dbReference>
<dbReference type="PANTHER" id="PTHR42844">
    <property type="entry name" value="DIHYDRONEOPTERIN ALDOLASE 1-RELATED"/>
    <property type="match status" value="1"/>
</dbReference>
<dbReference type="EMBL" id="CM010632">
    <property type="protein sequence ID" value="RID63945.1"/>
    <property type="molecule type" value="Genomic_DNA"/>
</dbReference>
<dbReference type="FunFam" id="3.30.1130.10:FF:000003">
    <property type="entry name" value="7,8-dihydroneopterin aldolase"/>
    <property type="match status" value="1"/>
</dbReference>
<evidence type="ECO:0000256" key="8">
    <source>
        <dbReference type="RuleBase" id="RU362079"/>
    </source>
</evidence>
<evidence type="ECO:0000313" key="11">
    <source>
        <dbReference type="EMBL" id="RID63945.1"/>
    </source>
</evidence>
<evidence type="ECO:0000259" key="10">
    <source>
        <dbReference type="SMART" id="SM00905"/>
    </source>
</evidence>
<dbReference type="NCBIfam" id="TIGR00526">
    <property type="entry name" value="folB_dom"/>
    <property type="match status" value="1"/>
</dbReference>
<comment type="catalytic activity">
    <reaction evidence="1 8">
        <text>7,8-dihydroneopterin = 6-hydroxymethyl-7,8-dihydropterin + glycolaldehyde</text>
        <dbReference type="Rhea" id="RHEA:10540"/>
        <dbReference type="ChEBI" id="CHEBI:17001"/>
        <dbReference type="ChEBI" id="CHEBI:17071"/>
        <dbReference type="ChEBI" id="CHEBI:44841"/>
        <dbReference type="EC" id="4.1.2.25"/>
    </reaction>
</comment>
<proteinExistence type="inferred from homology"/>
<evidence type="ECO:0000256" key="1">
    <source>
        <dbReference type="ARBA" id="ARBA00001353"/>
    </source>
</evidence>
<dbReference type="GO" id="GO:0046656">
    <property type="term" value="P:folic acid biosynthetic process"/>
    <property type="evidence" value="ECO:0007669"/>
    <property type="project" value="UniProtKB-UniRule"/>
</dbReference>
<dbReference type="PANTHER" id="PTHR42844:SF9">
    <property type="entry name" value="7,8-DIHYDRONEOPTERIN ALDOLASE"/>
    <property type="match status" value="1"/>
</dbReference>
<evidence type="ECO:0000256" key="7">
    <source>
        <dbReference type="ARBA" id="ARBA00063311"/>
    </source>
</evidence>
<dbReference type="NCBIfam" id="TIGR00525">
    <property type="entry name" value="folB"/>
    <property type="match status" value="1"/>
</dbReference>
<dbReference type="UniPathway" id="UPA00077">
    <property type="reaction ID" value="UER00154"/>
</dbReference>
<feature type="domain" description="Dihydroneopterin aldolase/epimerase" evidence="10">
    <location>
        <begin position="35"/>
        <end position="149"/>
    </location>
</feature>
<accession>A0A397ZET7</accession>
<dbReference type="AlphaFoldDB" id="A0A397ZET7"/>
<keyword evidence="5 8" id="KW-0456">Lyase</keyword>
<feature type="compositionally biased region" description="Polar residues" evidence="9">
    <location>
        <begin position="1"/>
        <end position="10"/>
    </location>
</feature>
<dbReference type="Proteomes" id="UP000264353">
    <property type="component" value="Chromosome A5"/>
</dbReference>
<dbReference type="InterPro" id="IPR006157">
    <property type="entry name" value="FolB_dom"/>
</dbReference>
<keyword evidence="4 8" id="KW-0289">Folate biosynthesis</keyword>
<dbReference type="GO" id="GO:0046654">
    <property type="term" value="P:tetrahydrofolate biosynthetic process"/>
    <property type="evidence" value="ECO:0007669"/>
    <property type="project" value="UniProtKB-UniRule"/>
</dbReference>
<evidence type="ECO:0000256" key="4">
    <source>
        <dbReference type="ARBA" id="ARBA00022909"/>
    </source>
</evidence>
<evidence type="ECO:0000256" key="2">
    <source>
        <dbReference type="ARBA" id="ARBA00005013"/>
    </source>
</evidence>
<dbReference type="EC" id="4.1.2.25" evidence="8"/>
<dbReference type="InterPro" id="IPR043133">
    <property type="entry name" value="GTP-CH-I_C/QueF"/>
</dbReference>
<dbReference type="SMART" id="SM00905">
    <property type="entry name" value="FolB"/>
    <property type="match status" value="1"/>
</dbReference>
<name>A0A397ZET7_BRACM</name>
<dbReference type="Pfam" id="PF02152">
    <property type="entry name" value="FolB"/>
    <property type="match status" value="1"/>
</dbReference>
<dbReference type="Gene3D" id="3.30.1130.10">
    <property type="match status" value="1"/>
</dbReference>
<dbReference type="InterPro" id="IPR006156">
    <property type="entry name" value="Dihydroneopterin_aldolase"/>
</dbReference>
<sequence>MYSSLETTAPATLEPQVLGTETSEKDLPITGGDKLLLKGLKFYGFHGVIAEERTLGQMFLVDIDAWVSLKKAGVSDNLADTISYVDIFSIAKEIVEGPPLNLLEAVAERIASKTLEKFPRVTAVQVKLVKPNVALIKSGIDYLGVEIFRQQKH</sequence>
<dbReference type="GO" id="GO:0004150">
    <property type="term" value="F:dihydroneopterin aldolase activity"/>
    <property type="evidence" value="ECO:0007669"/>
    <property type="project" value="UniProtKB-UniRule"/>
</dbReference>
<comment type="function">
    <text evidence="8">Catalyzes the conversion of 7,8-dihydroneopterin to 6-hydroxymethyl-7,8-dihydropterin.</text>
</comment>
<evidence type="ECO:0000313" key="12">
    <source>
        <dbReference type="Proteomes" id="UP000264353"/>
    </source>
</evidence>
<reference evidence="11 12" key="1">
    <citation type="submission" date="2018-06" db="EMBL/GenBank/DDBJ databases">
        <title>WGS assembly of Brassica rapa FPsc.</title>
        <authorList>
            <person name="Bowman J."/>
            <person name="Kohchi T."/>
            <person name="Yamato K."/>
            <person name="Jenkins J."/>
            <person name="Shu S."/>
            <person name="Ishizaki K."/>
            <person name="Yamaoka S."/>
            <person name="Nishihama R."/>
            <person name="Nakamura Y."/>
            <person name="Berger F."/>
            <person name="Adam C."/>
            <person name="Aki S."/>
            <person name="Althoff F."/>
            <person name="Araki T."/>
            <person name="Arteaga-Vazquez M."/>
            <person name="Balasubrmanian S."/>
            <person name="Bauer D."/>
            <person name="Boehm C."/>
            <person name="Briginshaw L."/>
            <person name="Caballero-Perez J."/>
            <person name="Catarino B."/>
            <person name="Chen F."/>
            <person name="Chiyoda S."/>
            <person name="Chovatia M."/>
            <person name="Davies K."/>
            <person name="Delmans M."/>
            <person name="Demura T."/>
            <person name="Dierschke T."/>
            <person name="Dolan L."/>
            <person name="Dorantes-Acosta A."/>
            <person name="Eklund D."/>
            <person name="Florent S."/>
            <person name="Flores-Sandoval E."/>
            <person name="Fujiyama A."/>
            <person name="Fukuzawa H."/>
            <person name="Galik B."/>
            <person name="Grimanelli D."/>
            <person name="Grimwood J."/>
            <person name="Grossniklaus U."/>
            <person name="Hamada T."/>
            <person name="Haseloff J."/>
            <person name="Hetherington A."/>
            <person name="Higo A."/>
            <person name="Hirakawa Y."/>
            <person name="Hundley H."/>
            <person name="Ikeda Y."/>
            <person name="Inoue K."/>
            <person name="Inoue S."/>
            <person name="Ishida S."/>
            <person name="Jia Q."/>
            <person name="Kakita M."/>
            <person name="Kanazawa T."/>
            <person name="Kawai Y."/>
            <person name="Kawashima T."/>
            <person name="Kennedy M."/>
            <person name="Kinose K."/>
            <person name="Kinoshita T."/>
            <person name="Kohara Y."/>
            <person name="Koide E."/>
            <person name="Komatsu K."/>
            <person name="Kopischke S."/>
            <person name="Kubo M."/>
            <person name="Kyozuka J."/>
            <person name="Lagercrantz U."/>
            <person name="Lin S."/>
            <person name="Lindquist E."/>
            <person name="Lipzen A."/>
            <person name="Lu C."/>
            <person name="Luna E."/>
            <person name="Martienssen R."/>
            <person name="Minamino N."/>
            <person name="Mizutani M."/>
            <person name="Mizutani M."/>
            <person name="Mochizuki N."/>
            <person name="Monte I."/>
            <person name="Mosher R."/>
            <person name="Nagasaki H."/>
            <person name="Nakagami H."/>
            <person name="Naramoto S."/>
            <person name="Nishitani K."/>
            <person name="Ohtani M."/>
            <person name="Okamoto T."/>
            <person name="Okumura M."/>
            <person name="Phillips J."/>
            <person name="Pollak B."/>
            <person name="Reinders A."/>
            <person name="Roevekamp M."/>
            <person name="Sano R."/>
            <person name="Sawa S."/>
            <person name="Schmid M."/>
            <person name="Shirakawa M."/>
            <person name="Solano R."/>
            <person name="Spunde A."/>
            <person name="Suetsugu N."/>
            <person name="Sugano S."/>
            <person name="Sugiyama A."/>
            <person name="Sun R."/>
            <person name="Suzuki Y."/>
            <person name="Takenaka M."/>
            <person name="Takezawa D."/>
            <person name="Tomogane H."/>
            <person name="Tsuzuki M."/>
            <person name="Ueda T."/>
            <person name="Umeda M."/>
            <person name="Ward J."/>
            <person name="Watanabe Y."/>
            <person name="Yazaki K."/>
            <person name="Yokoyama R."/>
            <person name="Yoshitake Y."/>
            <person name="Yotsui I."/>
            <person name="Zachgo S."/>
            <person name="Schmutz J."/>
        </authorList>
    </citation>
    <scope>NUCLEOTIDE SEQUENCE [LARGE SCALE GENOMIC DNA]</scope>
    <source>
        <strain evidence="12">cv. B-3</strain>
    </source>
</reference>
<dbReference type="SUPFAM" id="SSF55620">
    <property type="entry name" value="Tetrahydrobiopterin biosynthesis enzymes-like"/>
    <property type="match status" value="1"/>
</dbReference>
<comment type="pathway">
    <text evidence="2 8">Cofactor biosynthesis; tetrahydrofolate biosynthesis; 2-amino-4-hydroxy-6-hydroxymethyl-7,8-dihydropteridine diphosphate from 7,8-dihydroneopterin triphosphate: step 3/4.</text>
</comment>
<comment type="function">
    <text evidence="6">Catalyzes the conversion of 7,8-dihydroneopterin into 6-hydroxymethyl-7,8-dihydropterin, a biosynthetic precursor of the vitamin tetrahydrofolate. Can use L-threo-dihydroneopterin and D-erythro-dihydroneopterin as substrates for the formation of 6-hydroxymethyldihydropterin, but it can also catalyze the epimerization of carbon 2' of dihydroneopterin and dihydromonapterin.</text>
</comment>
<feature type="region of interest" description="Disordered" evidence="9">
    <location>
        <begin position="1"/>
        <end position="24"/>
    </location>
</feature>
<protein>
    <recommendedName>
        <fullName evidence="8">7,8-dihydroneopterin aldolase</fullName>
        <ecNumber evidence="8">4.1.2.25</ecNumber>
    </recommendedName>
</protein>
<evidence type="ECO:0000256" key="3">
    <source>
        <dbReference type="ARBA" id="ARBA00005708"/>
    </source>
</evidence>
<organism evidence="11 12">
    <name type="scientific">Brassica campestris</name>
    <name type="common">Field mustard</name>
    <dbReference type="NCBI Taxonomy" id="3711"/>
    <lineage>
        <taxon>Eukaryota</taxon>
        <taxon>Viridiplantae</taxon>
        <taxon>Streptophyta</taxon>
        <taxon>Embryophyta</taxon>
        <taxon>Tracheophyta</taxon>
        <taxon>Spermatophyta</taxon>
        <taxon>Magnoliopsida</taxon>
        <taxon>eudicotyledons</taxon>
        <taxon>Gunneridae</taxon>
        <taxon>Pentapetalae</taxon>
        <taxon>rosids</taxon>
        <taxon>malvids</taxon>
        <taxon>Brassicales</taxon>
        <taxon>Brassicaceae</taxon>
        <taxon>Brassiceae</taxon>
        <taxon>Brassica</taxon>
    </lineage>
</organism>